<organism evidence="3 4">
    <name type="scientific">Candidatus Falkowbacteria bacterium CG11_big_fil_rev_8_21_14_0_20_39_10</name>
    <dbReference type="NCBI Taxonomy" id="1974570"/>
    <lineage>
        <taxon>Bacteria</taxon>
        <taxon>Candidatus Falkowiibacteriota</taxon>
    </lineage>
</organism>
<feature type="transmembrane region" description="Helical" evidence="1">
    <location>
        <begin position="41"/>
        <end position="60"/>
    </location>
</feature>
<name>A0A2M6KAM0_9BACT</name>
<keyword evidence="1" id="KW-0812">Transmembrane</keyword>
<reference evidence="3 4" key="1">
    <citation type="submission" date="2017-09" db="EMBL/GenBank/DDBJ databases">
        <title>Depth-based differentiation of microbial function through sediment-hosted aquifers and enrichment of novel symbionts in the deep terrestrial subsurface.</title>
        <authorList>
            <person name="Probst A.J."/>
            <person name="Ladd B."/>
            <person name="Jarett J.K."/>
            <person name="Geller-Mcgrath D.E."/>
            <person name="Sieber C.M."/>
            <person name="Emerson J.B."/>
            <person name="Anantharaman K."/>
            <person name="Thomas B.C."/>
            <person name="Malmstrom R."/>
            <person name="Stieglmeier M."/>
            <person name="Klingl A."/>
            <person name="Woyke T."/>
            <person name="Ryan C.M."/>
            <person name="Banfield J.F."/>
        </authorList>
    </citation>
    <scope>NUCLEOTIDE SEQUENCE [LARGE SCALE GENOMIC DNA]</scope>
    <source>
        <strain evidence="3">CG11_big_fil_rev_8_21_14_0_20_39_10</strain>
    </source>
</reference>
<feature type="transmembrane region" description="Helical" evidence="1">
    <location>
        <begin position="67"/>
        <end position="85"/>
    </location>
</feature>
<dbReference type="Pfam" id="PF24709">
    <property type="entry name" value="DUF7670"/>
    <property type="match status" value="1"/>
</dbReference>
<dbReference type="InterPro" id="IPR056087">
    <property type="entry name" value="DUF7670"/>
</dbReference>
<feature type="transmembrane region" description="Helical" evidence="1">
    <location>
        <begin position="7"/>
        <end position="29"/>
    </location>
</feature>
<gene>
    <name evidence="3" type="ORF">COV49_00120</name>
</gene>
<protein>
    <recommendedName>
        <fullName evidence="2">DUF7670 domain-containing protein</fullName>
    </recommendedName>
</protein>
<evidence type="ECO:0000259" key="2">
    <source>
        <dbReference type="Pfam" id="PF24709"/>
    </source>
</evidence>
<keyword evidence="1" id="KW-1133">Transmembrane helix</keyword>
<accession>A0A2M6KAM0</accession>
<sequence>MKNQLKLAAALRYIAKTILVIIAVFWFIFSWLSGAGSGLEGVIANSPNAIAWLILPGLVYLAQKKELLAGTLISFLGLFTIFFFNAAKHHFVWWAISLPLILLGGFLILAWYLSGAKSS</sequence>
<proteinExistence type="predicted"/>
<comment type="caution">
    <text evidence="3">The sequence shown here is derived from an EMBL/GenBank/DDBJ whole genome shotgun (WGS) entry which is preliminary data.</text>
</comment>
<keyword evidence="1" id="KW-0472">Membrane</keyword>
<dbReference type="EMBL" id="PCWW01000003">
    <property type="protein sequence ID" value="PIR14070.1"/>
    <property type="molecule type" value="Genomic_DNA"/>
</dbReference>
<evidence type="ECO:0000313" key="3">
    <source>
        <dbReference type="EMBL" id="PIR14070.1"/>
    </source>
</evidence>
<evidence type="ECO:0000313" key="4">
    <source>
        <dbReference type="Proteomes" id="UP000230869"/>
    </source>
</evidence>
<evidence type="ECO:0000256" key="1">
    <source>
        <dbReference type="SAM" id="Phobius"/>
    </source>
</evidence>
<feature type="transmembrane region" description="Helical" evidence="1">
    <location>
        <begin position="91"/>
        <end position="113"/>
    </location>
</feature>
<feature type="domain" description="DUF7670" evidence="2">
    <location>
        <begin position="6"/>
        <end position="116"/>
    </location>
</feature>
<dbReference type="Proteomes" id="UP000230869">
    <property type="component" value="Unassembled WGS sequence"/>
</dbReference>
<dbReference type="AlphaFoldDB" id="A0A2M6KAM0"/>